<reference evidence="2" key="1">
    <citation type="journal article" date="2020" name="Stud. Mycol.">
        <title>101 Dothideomycetes genomes: a test case for predicting lifestyles and emergence of pathogens.</title>
        <authorList>
            <person name="Haridas S."/>
            <person name="Albert R."/>
            <person name="Binder M."/>
            <person name="Bloem J."/>
            <person name="Labutti K."/>
            <person name="Salamov A."/>
            <person name="Andreopoulos B."/>
            <person name="Baker S."/>
            <person name="Barry K."/>
            <person name="Bills G."/>
            <person name="Bluhm B."/>
            <person name="Cannon C."/>
            <person name="Castanera R."/>
            <person name="Culley D."/>
            <person name="Daum C."/>
            <person name="Ezra D."/>
            <person name="Gonzalez J."/>
            <person name="Henrissat B."/>
            <person name="Kuo A."/>
            <person name="Liang C."/>
            <person name="Lipzen A."/>
            <person name="Lutzoni F."/>
            <person name="Magnuson J."/>
            <person name="Mondo S."/>
            <person name="Nolan M."/>
            <person name="Ohm R."/>
            <person name="Pangilinan J."/>
            <person name="Park H.-J."/>
            <person name="Ramirez L."/>
            <person name="Alfaro M."/>
            <person name="Sun H."/>
            <person name="Tritt A."/>
            <person name="Yoshinaga Y."/>
            <person name="Zwiers L.-H."/>
            <person name="Turgeon B."/>
            <person name="Goodwin S."/>
            <person name="Spatafora J."/>
            <person name="Crous P."/>
            <person name="Grigoriev I."/>
        </authorList>
    </citation>
    <scope>NUCLEOTIDE SEQUENCE</scope>
    <source>
        <strain evidence="2">HMLAC05119</strain>
    </source>
</reference>
<evidence type="ECO:0000313" key="2">
    <source>
        <dbReference type="EMBL" id="KAF1912653.1"/>
    </source>
</evidence>
<feature type="domain" description="AMP-dependent synthetase/ligase" evidence="1">
    <location>
        <begin position="102"/>
        <end position="187"/>
    </location>
</feature>
<dbReference type="AlphaFoldDB" id="A0A6A5QBB0"/>
<dbReference type="InterPro" id="IPR042099">
    <property type="entry name" value="ANL_N_sf"/>
</dbReference>
<keyword evidence="3" id="KW-1185">Reference proteome</keyword>
<evidence type="ECO:0000259" key="1">
    <source>
        <dbReference type="Pfam" id="PF00501"/>
    </source>
</evidence>
<dbReference type="Proteomes" id="UP000800096">
    <property type="component" value="Unassembled WGS sequence"/>
</dbReference>
<accession>A0A6A5QBB0</accession>
<gene>
    <name evidence="2" type="ORF">BDU57DRAFT_583121</name>
</gene>
<dbReference type="GO" id="GO:0019748">
    <property type="term" value="P:secondary metabolic process"/>
    <property type="evidence" value="ECO:0007669"/>
    <property type="project" value="TreeGrafter"/>
</dbReference>
<dbReference type="GO" id="GO:0016405">
    <property type="term" value="F:CoA-ligase activity"/>
    <property type="evidence" value="ECO:0007669"/>
    <property type="project" value="TreeGrafter"/>
</dbReference>
<dbReference type="PANTHER" id="PTHR24096:SF265">
    <property type="entry name" value="ENZYME, PUTATIVE (AFU_ORTHOLOGUE AFUA_5G14270)-RELATED"/>
    <property type="match status" value="1"/>
</dbReference>
<organism evidence="2 3">
    <name type="scientific">Ampelomyces quisqualis</name>
    <name type="common">Powdery mildew agent</name>
    <dbReference type="NCBI Taxonomy" id="50730"/>
    <lineage>
        <taxon>Eukaryota</taxon>
        <taxon>Fungi</taxon>
        <taxon>Dikarya</taxon>
        <taxon>Ascomycota</taxon>
        <taxon>Pezizomycotina</taxon>
        <taxon>Dothideomycetes</taxon>
        <taxon>Pleosporomycetidae</taxon>
        <taxon>Pleosporales</taxon>
        <taxon>Pleosporineae</taxon>
        <taxon>Phaeosphaeriaceae</taxon>
        <taxon>Ampelomyces</taxon>
    </lineage>
</organism>
<feature type="domain" description="AMP-dependent synthetase/ligase" evidence="1">
    <location>
        <begin position="190"/>
        <end position="258"/>
    </location>
</feature>
<dbReference type="OrthoDB" id="6509636at2759"/>
<dbReference type="Gene3D" id="2.30.38.10">
    <property type="entry name" value="Luciferase, Domain 3"/>
    <property type="match status" value="1"/>
</dbReference>
<dbReference type="PANTHER" id="PTHR24096">
    <property type="entry name" value="LONG-CHAIN-FATTY-ACID--COA LIGASE"/>
    <property type="match status" value="1"/>
</dbReference>
<dbReference type="Pfam" id="PF00501">
    <property type="entry name" value="AMP-binding"/>
    <property type="match status" value="2"/>
</dbReference>
<name>A0A6A5QBB0_AMPQU</name>
<dbReference type="Gene3D" id="3.40.50.12780">
    <property type="entry name" value="N-terminal domain of ligase-like"/>
    <property type="match status" value="1"/>
</dbReference>
<dbReference type="Gene3D" id="3.40.50.980">
    <property type="match status" value="1"/>
</dbReference>
<evidence type="ECO:0000313" key="3">
    <source>
        <dbReference type="Proteomes" id="UP000800096"/>
    </source>
</evidence>
<dbReference type="InterPro" id="IPR000873">
    <property type="entry name" value="AMP-dep_synth/lig_dom"/>
</dbReference>
<dbReference type="SUPFAM" id="SSF56801">
    <property type="entry name" value="Acetyl-CoA synthetase-like"/>
    <property type="match status" value="1"/>
</dbReference>
<proteinExistence type="predicted"/>
<dbReference type="EMBL" id="ML979140">
    <property type="protein sequence ID" value="KAF1912653.1"/>
    <property type="molecule type" value="Genomic_DNA"/>
</dbReference>
<sequence length="386" mass="43209">MPFPAEDRISVPNNYLLSWMFDEQMLIYCFMIFTRMLSFGGIFAGVNLSYTPYELTHAFKTAKFKALMVEAELLPGALKAAVQAKILRFLIFAFDHHNSVNSCTTGLLKAVEMTHYNFIAQHTMVVRPLFTPILHVSNVPRAHISPLCGGMKTYFMPRFELESLMRNIERFQITEANMVPPMALLRLDAPFNQVWGISETSYIETMVHYPEHDSTGSVDRFLPNHDAKLVDDEGRNISDFEVAGELCVRGPLIVKGYFNDGYFYSGESILRCEGKMLGYGTFFVSQKGAHQSSRPPAEPEGVLLSRVDISDAAVIGIPAGGANVRAGGQGTELTCACIVSRQDSRMTKDQSRRHKQLLGGILKKDLSELRKNRLVPSHDSFCANFD</sequence>
<protein>
    <recommendedName>
        <fullName evidence="1">AMP-dependent synthetase/ligase domain-containing protein</fullName>
    </recommendedName>
</protein>